<feature type="compositionally biased region" description="Acidic residues" evidence="9">
    <location>
        <begin position="185"/>
        <end position="196"/>
    </location>
</feature>
<dbReference type="PANTHER" id="PTHR24394">
    <property type="entry name" value="ZINC FINGER PROTEIN"/>
    <property type="match status" value="1"/>
</dbReference>
<dbReference type="FunFam" id="3.30.160.60:FF:000110">
    <property type="entry name" value="Zinc finger protein-like"/>
    <property type="match status" value="2"/>
</dbReference>
<dbReference type="PROSITE" id="PS50157">
    <property type="entry name" value="ZINC_FINGER_C2H2_2"/>
    <property type="match status" value="11"/>
</dbReference>
<protein>
    <recommendedName>
        <fullName evidence="10">C2H2-type domain-containing protein</fullName>
    </recommendedName>
</protein>
<feature type="domain" description="C2H2-type" evidence="10">
    <location>
        <begin position="426"/>
        <end position="453"/>
    </location>
</feature>
<dbReference type="GO" id="GO:0000981">
    <property type="term" value="F:DNA-binding transcription factor activity, RNA polymerase II-specific"/>
    <property type="evidence" value="ECO:0007669"/>
    <property type="project" value="TreeGrafter"/>
</dbReference>
<dbReference type="FunFam" id="3.30.160.60:FF:000065">
    <property type="entry name" value="B-cell CLL/lymphoma 6, member B"/>
    <property type="match status" value="1"/>
</dbReference>
<feature type="domain" description="C2H2-type" evidence="10">
    <location>
        <begin position="281"/>
        <end position="308"/>
    </location>
</feature>
<dbReference type="InterPro" id="IPR013087">
    <property type="entry name" value="Znf_C2H2_type"/>
</dbReference>
<evidence type="ECO:0000256" key="8">
    <source>
        <dbReference type="SAM" id="Coils"/>
    </source>
</evidence>
<feature type="coiled-coil region" evidence="8">
    <location>
        <begin position="66"/>
        <end position="100"/>
    </location>
</feature>
<comment type="subcellular location">
    <subcellularLocation>
        <location evidence="1">Nucleus</location>
    </subcellularLocation>
</comment>
<feature type="domain" description="C2H2-type" evidence="10">
    <location>
        <begin position="538"/>
        <end position="565"/>
    </location>
</feature>
<dbReference type="Proteomes" id="UP000283210">
    <property type="component" value="Chromosome 13"/>
</dbReference>
<dbReference type="FunFam" id="3.30.160.60:FF:002349">
    <property type="entry name" value="Zinc finger and BTB domain-containing 40"/>
    <property type="match status" value="1"/>
</dbReference>
<keyword evidence="6" id="KW-0539">Nucleus</keyword>
<name>A0A3S2MDU9_ORYJA</name>
<keyword evidence="3" id="KW-0677">Repeat</keyword>
<evidence type="ECO:0000256" key="5">
    <source>
        <dbReference type="ARBA" id="ARBA00022833"/>
    </source>
</evidence>
<reference evidence="11 12" key="2">
    <citation type="submission" date="2019-01" db="EMBL/GenBank/DDBJ databases">
        <title>A chromosome length genome reference of the Java medaka (oryzias javanicus).</title>
        <authorList>
            <person name="Herpin A."/>
            <person name="Takehana Y."/>
            <person name="Naruse K."/>
            <person name="Ansai S."/>
            <person name="Kawaguchi M."/>
        </authorList>
    </citation>
    <scope>NUCLEOTIDE SEQUENCE [LARGE SCALE GENOMIC DNA]</scope>
    <source>
        <strain evidence="11">RS831</strain>
        <tissue evidence="11">Whole body</tissue>
    </source>
</reference>
<dbReference type="FunFam" id="3.30.160.60:FF:000912">
    <property type="entry name" value="Zinc finger protein 660"/>
    <property type="match status" value="3"/>
</dbReference>
<keyword evidence="12" id="KW-1185">Reference proteome</keyword>
<feature type="domain" description="C2H2-type" evidence="10">
    <location>
        <begin position="482"/>
        <end position="509"/>
    </location>
</feature>
<feature type="region of interest" description="Disordered" evidence="9">
    <location>
        <begin position="177"/>
        <end position="196"/>
    </location>
</feature>
<feature type="domain" description="C2H2-type" evidence="10">
    <location>
        <begin position="391"/>
        <end position="418"/>
    </location>
</feature>
<keyword evidence="8" id="KW-0175">Coiled coil</keyword>
<dbReference type="Gene3D" id="3.30.160.60">
    <property type="entry name" value="Classic Zinc Finger"/>
    <property type="match status" value="10"/>
</dbReference>
<dbReference type="AlphaFoldDB" id="A0A3S2MDU9"/>
<dbReference type="EMBL" id="CM012449">
    <property type="protein sequence ID" value="RVE65207.1"/>
    <property type="molecule type" value="Genomic_DNA"/>
</dbReference>
<sequence length="567" mass="63882">MAGLEAKVSSILDELINAAVSEMSKNPDDWKSVEASPSCEIQLRLFMAPLAREAAEKINQLFLESSSDLQQQVSQGAAEVEELRRKLEVMEMQLKLVLESGGGLEEAGEQTESVRLSERCRVVTFDNTGVKRLPMIHLWEGGTAEDNTQMILIKMEETETPHSVQLTENLVLYDEGSLDHQMPPEDPDDGDPEDIVESESVPKLKPLSVRTQRKGVKIPLGERPHSCDICGKTFTLKKLLRNHQRLHADARPFGCQVCGKSFYRAQALKLHKTVHAGERAHTCQYCSKSFTVHGNLQRHLRIHTGEKPYVCQICGKSFNQLDSLKSHRRIHTGERPFSCEICSKTFIQKSTLKAHQKTSHTEKSLPVCMACGHADPRVRKHLERHAARIPCTCKICGQRLRSFTELLLHQQHHDVDRSVDTTDRPQTCGVCGKRYNYPTNRNIRARMHSGERPFTCEICGRTFTQLGSLKTHQVIHTGEKPFSCDTCGKSFNNAGNLSRHQRIHTGEKPYSCEFCGRSFNQGNSLKSHLQIHTGQKLYSCQHCGRGFSDSRQLKKHTCEQSGTKPLG</sequence>
<evidence type="ECO:0000313" key="12">
    <source>
        <dbReference type="Proteomes" id="UP000283210"/>
    </source>
</evidence>
<dbReference type="OrthoDB" id="9411774at2759"/>
<keyword evidence="5" id="KW-0862">Zinc</keyword>
<dbReference type="FunFam" id="3.30.160.60:FF:002343">
    <property type="entry name" value="Zinc finger protein 33A"/>
    <property type="match status" value="1"/>
</dbReference>
<dbReference type="PROSITE" id="PS00028">
    <property type="entry name" value="ZINC_FINGER_C2H2_1"/>
    <property type="match status" value="9"/>
</dbReference>
<evidence type="ECO:0000256" key="6">
    <source>
        <dbReference type="ARBA" id="ARBA00023242"/>
    </source>
</evidence>
<feature type="domain" description="C2H2-type" evidence="10">
    <location>
        <begin position="225"/>
        <end position="252"/>
    </location>
</feature>
<dbReference type="Pfam" id="PF00096">
    <property type="entry name" value="zf-C2H2"/>
    <property type="match status" value="5"/>
</dbReference>
<gene>
    <name evidence="11" type="ORF">OJAV_G00133240</name>
</gene>
<organism evidence="11 12">
    <name type="scientific">Oryzias javanicus</name>
    <name type="common">Javanese ricefish</name>
    <name type="synonym">Aplocheilus javanicus</name>
    <dbReference type="NCBI Taxonomy" id="123683"/>
    <lineage>
        <taxon>Eukaryota</taxon>
        <taxon>Metazoa</taxon>
        <taxon>Chordata</taxon>
        <taxon>Craniata</taxon>
        <taxon>Vertebrata</taxon>
        <taxon>Euteleostomi</taxon>
        <taxon>Actinopterygii</taxon>
        <taxon>Neopterygii</taxon>
        <taxon>Teleostei</taxon>
        <taxon>Neoteleostei</taxon>
        <taxon>Acanthomorphata</taxon>
        <taxon>Ovalentaria</taxon>
        <taxon>Atherinomorphae</taxon>
        <taxon>Beloniformes</taxon>
        <taxon>Adrianichthyidae</taxon>
        <taxon>Oryziinae</taxon>
        <taxon>Oryzias</taxon>
    </lineage>
</organism>
<dbReference type="PANTHER" id="PTHR24394:SF44">
    <property type="entry name" value="ZINC FINGER PROTEIN 271-LIKE"/>
    <property type="match status" value="1"/>
</dbReference>
<evidence type="ECO:0000256" key="9">
    <source>
        <dbReference type="SAM" id="MobiDB-lite"/>
    </source>
</evidence>
<dbReference type="SUPFAM" id="SSF57667">
    <property type="entry name" value="beta-beta-alpha zinc fingers"/>
    <property type="match status" value="7"/>
</dbReference>
<keyword evidence="4 7" id="KW-0863">Zinc-finger</keyword>
<feature type="domain" description="C2H2-type" evidence="10">
    <location>
        <begin position="510"/>
        <end position="537"/>
    </location>
</feature>
<dbReference type="InterPro" id="IPR036236">
    <property type="entry name" value="Znf_C2H2_sf"/>
</dbReference>
<feature type="domain" description="C2H2-type" evidence="10">
    <location>
        <begin position="253"/>
        <end position="280"/>
    </location>
</feature>
<keyword evidence="2" id="KW-0479">Metal-binding</keyword>
<feature type="domain" description="C2H2-type" evidence="10">
    <location>
        <begin position="309"/>
        <end position="336"/>
    </location>
</feature>
<evidence type="ECO:0000256" key="7">
    <source>
        <dbReference type="PROSITE-ProRule" id="PRU00042"/>
    </source>
</evidence>
<evidence type="ECO:0000256" key="4">
    <source>
        <dbReference type="ARBA" id="ARBA00022771"/>
    </source>
</evidence>
<dbReference type="FunFam" id="3.30.160.60:FF:000100">
    <property type="entry name" value="Zinc finger 45-like"/>
    <property type="match status" value="1"/>
</dbReference>
<feature type="domain" description="C2H2-type" evidence="10">
    <location>
        <begin position="454"/>
        <end position="481"/>
    </location>
</feature>
<dbReference type="SMART" id="SM00355">
    <property type="entry name" value="ZnF_C2H2"/>
    <property type="match status" value="11"/>
</dbReference>
<dbReference type="Pfam" id="PF13465">
    <property type="entry name" value="zf-H2C2_2"/>
    <property type="match status" value="2"/>
</dbReference>
<reference evidence="11 12" key="1">
    <citation type="submission" date="2018-11" db="EMBL/GenBank/DDBJ databases">
        <authorList>
            <person name="Lopez-Roques C."/>
            <person name="Donnadieu C."/>
            <person name="Bouchez O."/>
            <person name="Klopp C."/>
            <person name="Cabau C."/>
            <person name="Zahm M."/>
        </authorList>
    </citation>
    <scope>NUCLEOTIDE SEQUENCE [LARGE SCALE GENOMIC DNA]</scope>
    <source>
        <strain evidence="11">RS831</strain>
        <tissue evidence="11">Whole body</tissue>
    </source>
</reference>
<dbReference type="GO" id="GO:0005634">
    <property type="term" value="C:nucleus"/>
    <property type="evidence" value="ECO:0007669"/>
    <property type="project" value="UniProtKB-SubCell"/>
</dbReference>
<evidence type="ECO:0000256" key="1">
    <source>
        <dbReference type="ARBA" id="ARBA00004123"/>
    </source>
</evidence>
<evidence type="ECO:0000256" key="3">
    <source>
        <dbReference type="ARBA" id="ARBA00022737"/>
    </source>
</evidence>
<evidence type="ECO:0000259" key="10">
    <source>
        <dbReference type="PROSITE" id="PS50157"/>
    </source>
</evidence>
<accession>A0A3S2MDU9</accession>
<proteinExistence type="predicted"/>
<evidence type="ECO:0000313" key="11">
    <source>
        <dbReference type="EMBL" id="RVE65207.1"/>
    </source>
</evidence>
<dbReference type="GO" id="GO:0008270">
    <property type="term" value="F:zinc ion binding"/>
    <property type="evidence" value="ECO:0007669"/>
    <property type="project" value="UniProtKB-KW"/>
</dbReference>
<feature type="domain" description="C2H2-type" evidence="10">
    <location>
        <begin position="337"/>
        <end position="365"/>
    </location>
</feature>
<evidence type="ECO:0000256" key="2">
    <source>
        <dbReference type="ARBA" id="ARBA00022723"/>
    </source>
</evidence>